<sequence>MEIDFTRLKYFLAVADELHFKRAAERLHITPPPLSKQIKLLERELGGALFERDYHEVRLTPLGEALVEPVRRILEQVAELKVTADTVIKQVAPLRVGATAYAPSDLVNAFEDAVASLTSTPTVFSIPGSAAEVAAHLVAGHLDLGLIHLPPTDERIDYRVIAKYRSGIAVRSDDPLAEKDLIVLDDLRDREVAVDFAGANPFILANVTRRLTARGITKLVQASPTGRGSEIEVAAQVRSRHLAVMISYAPTSFLGRVFSPPEFTLIPIDEDSWEAGELAIAWARERSRQHVALEPAIDELVAAFHGGSPSA</sequence>
<organism evidence="6 7">
    <name type="scientific">Amycolatopsis thermophila</name>
    <dbReference type="NCBI Taxonomy" id="206084"/>
    <lineage>
        <taxon>Bacteria</taxon>
        <taxon>Bacillati</taxon>
        <taxon>Actinomycetota</taxon>
        <taxon>Actinomycetes</taxon>
        <taxon>Pseudonocardiales</taxon>
        <taxon>Pseudonocardiaceae</taxon>
        <taxon>Amycolatopsis</taxon>
    </lineage>
</organism>
<dbReference type="RefSeq" id="WP_306997657.1">
    <property type="nucleotide sequence ID" value="NZ_JAUSUT010000001.1"/>
</dbReference>
<dbReference type="InterPro" id="IPR005119">
    <property type="entry name" value="LysR_subst-bd"/>
</dbReference>
<dbReference type="Gene3D" id="1.10.10.10">
    <property type="entry name" value="Winged helix-like DNA-binding domain superfamily/Winged helix DNA-binding domain"/>
    <property type="match status" value="1"/>
</dbReference>
<dbReference type="InterPro" id="IPR036388">
    <property type="entry name" value="WH-like_DNA-bd_sf"/>
</dbReference>
<comment type="similarity">
    <text evidence="1">Belongs to the LysR transcriptional regulatory family.</text>
</comment>
<dbReference type="PROSITE" id="PS50931">
    <property type="entry name" value="HTH_LYSR"/>
    <property type="match status" value="1"/>
</dbReference>
<protein>
    <submittedName>
        <fullName evidence="6">DNA-binding transcriptional LysR family regulator</fullName>
    </submittedName>
</protein>
<comment type="caution">
    <text evidence="6">The sequence shown here is derived from an EMBL/GenBank/DDBJ whole genome shotgun (WGS) entry which is preliminary data.</text>
</comment>
<dbReference type="Proteomes" id="UP001229651">
    <property type="component" value="Unassembled WGS sequence"/>
</dbReference>
<name>A0ABU0F4E8_9PSEU</name>
<accession>A0ABU0F4E8</accession>
<feature type="domain" description="HTH lysR-type" evidence="5">
    <location>
        <begin position="3"/>
        <end position="60"/>
    </location>
</feature>
<keyword evidence="3 6" id="KW-0238">DNA-binding</keyword>
<evidence type="ECO:0000259" key="5">
    <source>
        <dbReference type="PROSITE" id="PS50931"/>
    </source>
</evidence>
<dbReference type="Gene3D" id="3.40.190.10">
    <property type="entry name" value="Periplasmic binding protein-like II"/>
    <property type="match status" value="2"/>
</dbReference>
<proteinExistence type="inferred from homology"/>
<keyword evidence="2" id="KW-0805">Transcription regulation</keyword>
<reference evidence="6 7" key="1">
    <citation type="submission" date="2023-07" db="EMBL/GenBank/DDBJ databases">
        <title>Sequencing the genomes of 1000 actinobacteria strains.</title>
        <authorList>
            <person name="Klenk H.-P."/>
        </authorList>
    </citation>
    <scope>NUCLEOTIDE SEQUENCE [LARGE SCALE GENOMIC DNA]</scope>
    <source>
        <strain evidence="6 7">DSM 45805</strain>
    </source>
</reference>
<dbReference type="GO" id="GO:0003677">
    <property type="term" value="F:DNA binding"/>
    <property type="evidence" value="ECO:0007669"/>
    <property type="project" value="UniProtKB-KW"/>
</dbReference>
<keyword evidence="7" id="KW-1185">Reference proteome</keyword>
<dbReference type="PRINTS" id="PR00039">
    <property type="entry name" value="HTHLYSR"/>
</dbReference>
<dbReference type="PANTHER" id="PTHR30346:SF0">
    <property type="entry name" value="HCA OPERON TRANSCRIPTIONAL ACTIVATOR HCAR"/>
    <property type="match status" value="1"/>
</dbReference>
<dbReference type="Pfam" id="PF03466">
    <property type="entry name" value="LysR_substrate"/>
    <property type="match status" value="1"/>
</dbReference>
<dbReference type="InterPro" id="IPR036390">
    <property type="entry name" value="WH_DNA-bd_sf"/>
</dbReference>
<evidence type="ECO:0000313" key="7">
    <source>
        <dbReference type="Proteomes" id="UP001229651"/>
    </source>
</evidence>
<evidence type="ECO:0000313" key="6">
    <source>
        <dbReference type="EMBL" id="MDQ0382455.1"/>
    </source>
</evidence>
<dbReference type="SUPFAM" id="SSF46785">
    <property type="entry name" value="Winged helix' DNA-binding domain"/>
    <property type="match status" value="1"/>
</dbReference>
<evidence type="ECO:0000256" key="2">
    <source>
        <dbReference type="ARBA" id="ARBA00023015"/>
    </source>
</evidence>
<evidence type="ECO:0000256" key="3">
    <source>
        <dbReference type="ARBA" id="ARBA00023125"/>
    </source>
</evidence>
<dbReference type="EMBL" id="JAUSUT010000001">
    <property type="protein sequence ID" value="MDQ0382455.1"/>
    <property type="molecule type" value="Genomic_DNA"/>
</dbReference>
<dbReference type="SUPFAM" id="SSF53850">
    <property type="entry name" value="Periplasmic binding protein-like II"/>
    <property type="match status" value="1"/>
</dbReference>
<evidence type="ECO:0000256" key="4">
    <source>
        <dbReference type="ARBA" id="ARBA00023163"/>
    </source>
</evidence>
<dbReference type="Pfam" id="PF00126">
    <property type="entry name" value="HTH_1"/>
    <property type="match status" value="1"/>
</dbReference>
<dbReference type="InterPro" id="IPR000847">
    <property type="entry name" value="LysR_HTH_N"/>
</dbReference>
<dbReference type="PANTHER" id="PTHR30346">
    <property type="entry name" value="TRANSCRIPTIONAL DUAL REGULATOR HCAR-RELATED"/>
    <property type="match status" value="1"/>
</dbReference>
<evidence type="ECO:0000256" key="1">
    <source>
        <dbReference type="ARBA" id="ARBA00009437"/>
    </source>
</evidence>
<gene>
    <name evidence="6" type="ORF">FB470_006449</name>
</gene>
<keyword evidence="4" id="KW-0804">Transcription</keyword>